<dbReference type="Proteomes" id="UP000199672">
    <property type="component" value="Unassembled WGS sequence"/>
</dbReference>
<dbReference type="Pfam" id="PF20125">
    <property type="entry name" value="DUF6515"/>
    <property type="match status" value="1"/>
</dbReference>
<reference evidence="2" key="1">
    <citation type="submission" date="2016-10" db="EMBL/GenBank/DDBJ databases">
        <authorList>
            <person name="Varghese N."/>
            <person name="Submissions S."/>
        </authorList>
    </citation>
    <scope>NUCLEOTIDE SEQUENCE [LARGE SCALE GENOMIC DNA]</scope>
    <source>
        <strain evidence="2">CGMCC 1.10370</strain>
    </source>
</reference>
<protein>
    <submittedName>
        <fullName evidence="1">Uncharacterized protein</fullName>
    </submittedName>
</protein>
<dbReference type="STRING" id="739143.SAMN05216297_12052"/>
<dbReference type="EMBL" id="FOMH01000020">
    <property type="protein sequence ID" value="SFE09244.1"/>
    <property type="molecule type" value="Genomic_DNA"/>
</dbReference>
<evidence type="ECO:0000313" key="1">
    <source>
        <dbReference type="EMBL" id="SFE09244.1"/>
    </source>
</evidence>
<dbReference type="AlphaFoldDB" id="A0A1I1XPI6"/>
<name>A0A1I1XPI6_9FLAO</name>
<proteinExistence type="predicted"/>
<gene>
    <name evidence="1" type="ORF">SAMN05216297_12052</name>
</gene>
<organism evidence="1 2">
    <name type="scientific">Flavobacterium phragmitis</name>
    <dbReference type="NCBI Taxonomy" id="739143"/>
    <lineage>
        <taxon>Bacteria</taxon>
        <taxon>Pseudomonadati</taxon>
        <taxon>Bacteroidota</taxon>
        <taxon>Flavobacteriia</taxon>
        <taxon>Flavobacteriales</taxon>
        <taxon>Flavobacteriaceae</taxon>
        <taxon>Flavobacterium</taxon>
    </lineage>
</organism>
<dbReference type="InterPro" id="IPR045398">
    <property type="entry name" value="DUF6515"/>
</dbReference>
<keyword evidence="2" id="KW-1185">Reference proteome</keyword>
<sequence>MKTIQEFFTKFTFTIALLTGLSSNLQAQRIVRVVPRNNTVVVYSGVSYRYANGCYYKPHPSGFVVVTPPVGLRVRVLPVGYTNVVIGGRAYFYFGGVYYVQLQPNSYEIVEIPKEASLTGLPDGAETITINGKKYYKIGNTYYEKLISENGTERYVMVGEKIQ</sequence>
<accession>A0A1I1XPI6</accession>
<evidence type="ECO:0000313" key="2">
    <source>
        <dbReference type="Proteomes" id="UP000199672"/>
    </source>
</evidence>